<gene>
    <name evidence="4" type="ORF">RDB_LOCUS162873</name>
</gene>
<dbReference type="GO" id="GO:0005525">
    <property type="term" value="F:GTP binding"/>
    <property type="evidence" value="ECO:0007669"/>
    <property type="project" value="InterPro"/>
</dbReference>
<organism evidence="4 5">
    <name type="scientific">Rhizoctonia solani</name>
    <dbReference type="NCBI Taxonomy" id="456999"/>
    <lineage>
        <taxon>Eukaryota</taxon>
        <taxon>Fungi</taxon>
        <taxon>Dikarya</taxon>
        <taxon>Basidiomycota</taxon>
        <taxon>Agaricomycotina</taxon>
        <taxon>Agaricomycetes</taxon>
        <taxon>Cantharellales</taxon>
        <taxon>Ceratobasidiaceae</taxon>
        <taxon>Rhizoctonia</taxon>
    </lineage>
</organism>
<comment type="caution">
    <text evidence="4">The sequence shown here is derived from an EMBL/GenBank/DDBJ whole genome shotgun (WGS) entry which is preliminary data.</text>
</comment>
<keyword evidence="1" id="KW-0547">Nucleotide-binding</keyword>
<evidence type="ECO:0000256" key="1">
    <source>
        <dbReference type="ARBA" id="ARBA00022741"/>
    </source>
</evidence>
<dbReference type="InterPro" id="IPR027417">
    <property type="entry name" value="P-loop_NTPase"/>
</dbReference>
<dbReference type="Proteomes" id="UP000663853">
    <property type="component" value="Unassembled WGS sequence"/>
</dbReference>
<name>A0A8H3HN91_9AGAM</name>
<feature type="domain" description="AIG1-type G" evidence="3">
    <location>
        <begin position="35"/>
        <end position="186"/>
    </location>
</feature>
<evidence type="ECO:0000256" key="2">
    <source>
        <dbReference type="SAM" id="Coils"/>
    </source>
</evidence>
<dbReference type="EMBL" id="CAJMXA010003936">
    <property type="protein sequence ID" value="CAE6527641.1"/>
    <property type="molecule type" value="Genomic_DNA"/>
</dbReference>
<dbReference type="PANTHER" id="PTHR32046">
    <property type="entry name" value="G DOMAIN-CONTAINING PROTEIN"/>
    <property type="match status" value="1"/>
</dbReference>
<sequence length="547" mass="61376">MRCGSIPIDESPARETVIASTGSSKFHFPQRKNVLTILLIGETGSGKTSFMSLLLNLFQGNGPFELEDKHFVGAQSGLDRSQSQTTEARLYCLTTSEGAKIQVLDTPGLADTRGIEEDMKHKERIYRAIQDLIKVVDGVMLIANGRVERLNVTTDYTLNILATFFPRSIVDNIGIIFTNTGAGEAGLNFQMQSLPPELRRVEYWCLDNPLSLYKNYSAQKAVNGFRPGTEPRVRRNLGDSYDDAVETLDRWLEWLDSRSTVPTTAIIELYHKSAQIESRLLMMITSLSNLSQFESELLGISSSLQTVGEEKETSENLLKNMPTEVWVLKEAPNHNTICTAEGCHSNCHTECSLELGDPATIGGWCRAFKTLAIPNRWLPFWSNTGVNCGQVKCRHEARFHRNYQAIHKTDDTYYKKLADKLKNLATEKQGLEIMKTRIEQEIIEVKQEIRQYKLEIPRLVEELNSLSLSPNYAGYISSAIDILKMRRERLLQGDDPGNVLEVINGGIGALEVQLELIREGLDGRIVETLGVESGEQVESDRQIKSEA</sequence>
<feature type="coiled-coil region" evidence="2">
    <location>
        <begin position="414"/>
        <end position="462"/>
    </location>
</feature>
<dbReference type="InterPro" id="IPR006703">
    <property type="entry name" value="G_AIG1"/>
</dbReference>
<evidence type="ECO:0000313" key="5">
    <source>
        <dbReference type="Proteomes" id="UP000663853"/>
    </source>
</evidence>
<keyword evidence="2" id="KW-0175">Coiled coil</keyword>
<dbReference type="Gene3D" id="3.40.50.300">
    <property type="entry name" value="P-loop containing nucleotide triphosphate hydrolases"/>
    <property type="match status" value="1"/>
</dbReference>
<proteinExistence type="predicted"/>
<dbReference type="SUPFAM" id="SSF52540">
    <property type="entry name" value="P-loop containing nucleoside triphosphate hydrolases"/>
    <property type="match status" value="1"/>
</dbReference>
<reference evidence="4" key="1">
    <citation type="submission" date="2021-01" db="EMBL/GenBank/DDBJ databases">
        <authorList>
            <person name="Kaushik A."/>
        </authorList>
    </citation>
    <scope>NUCLEOTIDE SEQUENCE</scope>
    <source>
        <strain evidence="4">AG6-10EEA</strain>
    </source>
</reference>
<dbReference type="AlphaFoldDB" id="A0A8H3HN91"/>
<protein>
    <recommendedName>
        <fullName evidence="3">AIG1-type G domain-containing protein</fullName>
    </recommendedName>
</protein>
<dbReference type="Pfam" id="PF04548">
    <property type="entry name" value="AIG1"/>
    <property type="match status" value="1"/>
</dbReference>
<dbReference type="PANTHER" id="PTHR32046:SF12">
    <property type="entry name" value="AIG1-TYPE G DOMAIN-CONTAINING PROTEIN"/>
    <property type="match status" value="1"/>
</dbReference>
<accession>A0A8H3HN91</accession>
<evidence type="ECO:0000259" key="3">
    <source>
        <dbReference type="Pfam" id="PF04548"/>
    </source>
</evidence>
<evidence type="ECO:0000313" key="4">
    <source>
        <dbReference type="EMBL" id="CAE6527641.1"/>
    </source>
</evidence>